<comment type="caution">
    <text evidence="1">The sequence shown here is derived from an EMBL/GenBank/DDBJ whole genome shotgun (WGS) entry which is preliminary data.</text>
</comment>
<dbReference type="Proteomes" id="UP001153331">
    <property type="component" value="Unassembled WGS sequence"/>
</dbReference>
<proteinExistence type="predicted"/>
<reference evidence="1" key="1">
    <citation type="submission" date="2022-11" db="EMBL/GenBank/DDBJ databases">
        <title>Genome Sequence of Boeremia exigua.</title>
        <authorList>
            <person name="Buettner E."/>
        </authorList>
    </citation>
    <scope>NUCLEOTIDE SEQUENCE</scope>
    <source>
        <strain evidence="1">CU02</strain>
    </source>
</reference>
<organism evidence="1 2">
    <name type="scientific">Boeremia exigua</name>
    <dbReference type="NCBI Taxonomy" id="749465"/>
    <lineage>
        <taxon>Eukaryota</taxon>
        <taxon>Fungi</taxon>
        <taxon>Dikarya</taxon>
        <taxon>Ascomycota</taxon>
        <taxon>Pezizomycotina</taxon>
        <taxon>Dothideomycetes</taxon>
        <taxon>Pleosporomycetidae</taxon>
        <taxon>Pleosporales</taxon>
        <taxon>Pleosporineae</taxon>
        <taxon>Didymellaceae</taxon>
        <taxon>Boeremia</taxon>
    </lineage>
</organism>
<protein>
    <submittedName>
        <fullName evidence="1">Uncharacterized protein</fullName>
    </submittedName>
</protein>
<evidence type="ECO:0000313" key="1">
    <source>
        <dbReference type="EMBL" id="KAJ8109500.1"/>
    </source>
</evidence>
<accession>A0ACC2I2V4</accession>
<keyword evidence="2" id="KW-1185">Reference proteome</keyword>
<dbReference type="EMBL" id="JAPHNI010000607">
    <property type="protein sequence ID" value="KAJ8109500.1"/>
    <property type="molecule type" value="Genomic_DNA"/>
</dbReference>
<evidence type="ECO:0000313" key="2">
    <source>
        <dbReference type="Proteomes" id="UP001153331"/>
    </source>
</evidence>
<gene>
    <name evidence="1" type="ORF">OPT61_g7413</name>
</gene>
<sequence>MPCLLRNYEALEGEGERRRQDLNHSVRIHSPASIPDFTRLAGSSMEMAVQKLKEDHAAQWASSTNAVNACIRNTRNHIEELREDIMHPDTIDTTEKERRLETKKEDLRNQEERLASLDAEPKEDETKMLQRARQELIEHESRGHAGGKKAWRRAAKAREQDQEAGQTEDERIGSKQKVEKDAFTRRFNPGAMWPPPIKRMKPRRHPSRAVHVSTVASKGSWGKDEWKKPAVELNAFVVSCVNQLVAETHALLLCEVTAVLDQKWTYCLSSISKTGRIGSPARAKMASFAITEDFYKILEVDQAASPATIIAAYKRLALKLHPDHNRKPDATAAFQRSDSASHSGVASETAQILALQQSKHDRAAQWRICSDAFNTSIRQISDDMRQLQKAIQSLDSISAAEAAEEARKYSWGTWLLSPFYKKAEDSEEVKAQKDRARQERRIERDMKERRFDDQATAKCNPDAGDAAATRARTRRTREKG</sequence>
<name>A0ACC2I2V4_9PLEO</name>